<keyword evidence="4" id="KW-1185">Reference proteome</keyword>
<dbReference type="InterPro" id="IPR004360">
    <property type="entry name" value="Glyas_Fos-R_dOase_dom"/>
</dbReference>
<sequence length="168" mass="18423" precursor="true">MKSSPILFSGFFSAFLMACASTDSVEQEAVALNTPTHVSAMDLGAFSISLAVKDLTASREFYEKLGFTPSGGNPDEGWQIMRNKDHVIGLFHGMFEGNIMTFNPGWDQHTNTLESYTDVREIQRDLKAAGVTLIEQADETTRGPAYITMIDPDGNSILIDQHVDSPSK</sequence>
<feature type="chain" id="PRO_5021912850" evidence="1">
    <location>
        <begin position="19"/>
        <end position="168"/>
    </location>
</feature>
<dbReference type="Gene3D" id="3.10.180.10">
    <property type="entry name" value="2,3-Dihydroxybiphenyl 1,2-Dioxygenase, domain 1"/>
    <property type="match status" value="1"/>
</dbReference>
<dbReference type="CDD" id="cd06587">
    <property type="entry name" value="VOC"/>
    <property type="match status" value="1"/>
</dbReference>
<name>A0A518EL46_9BACT</name>
<feature type="domain" description="VOC" evidence="2">
    <location>
        <begin position="44"/>
        <end position="162"/>
    </location>
</feature>
<protein>
    <submittedName>
        <fullName evidence="3">Glyoxalase-like domain protein</fullName>
    </submittedName>
</protein>
<gene>
    <name evidence="3" type="ORF">Poly30_03070</name>
</gene>
<dbReference type="EMBL" id="CP036434">
    <property type="protein sequence ID" value="QDV04814.1"/>
    <property type="molecule type" value="Genomic_DNA"/>
</dbReference>
<dbReference type="Pfam" id="PF00903">
    <property type="entry name" value="Glyoxalase"/>
    <property type="match status" value="1"/>
</dbReference>
<organism evidence="3 4">
    <name type="scientific">Saltatorellus ferox</name>
    <dbReference type="NCBI Taxonomy" id="2528018"/>
    <lineage>
        <taxon>Bacteria</taxon>
        <taxon>Pseudomonadati</taxon>
        <taxon>Planctomycetota</taxon>
        <taxon>Planctomycetia</taxon>
        <taxon>Planctomycetia incertae sedis</taxon>
        <taxon>Saltatorellus</taxon>
    </lineage>
</organism>
<keyword evidence="1" id="KW-0732">Signal</keyword>
<dbReference type="PANTHER" id="PTHR36503:SF1">
    <property type="entry name" value="BLR2520 PROTEIN"/>
    <property type="match status" value="1"/>
</dbReference>
<dbReference type="PANTHER" id="PTHR36503">
    <property type="entry name" value="BLR2520 PROTEIN"/>
    <property type="match status" value="1"/>
</dbReference>
<evidence type="ECO:0000313" key="3">
    <source>
        <dbReference type="EMBL" id="QDV04814.1"/>
    </source>
</evidence>
<proteinExistence type="predicted"/>
<evidence type="ECO:0000259" key="2">
    <source>
        <dbReference type="PROSITE" id="PS51819"/>
    </source>
</evidence>
<dbReference type="AlphaFoldDB" id="A0A518EL46"/>
<dbReference type="PROSITE" id="PS51257">
    <property type="entry name" value="PROKAR_LIPOPROTEIN"/>
    <property type="match status" value="1"/>
</dbReference>
<reference evidence="3 4" key="1">
    <citation type="submission" date="2019-02" db="EMBL/GenBank/DDBJ databases">
        <title>Deep-cultivation of Planctomycetes and their phenomic and genomic characterization uncovers novel biology.</title>
        <authorList>
            <person name="Wiegand S."/>
            <person name="Jogler M."/>
            <person name="Boedeker C."/>
            <person name="Pinto D."/>
            <person name="Vollmers J."/>
            <person name="Rivas-Marin E."/>
            <person name="Kohn T."/>
            <person name="Peeters S.H."/>
            <person name="Heuer A."/>
            <person name="Rast P."/>
            <person name="Oberbeckmann S."/>
            <person name="Bunk B."/>
            <person name="Jeske O."/>
            <person name="Meyerdierks A."/>
            <person name="Storesund J.E."/>
            <person name="Kallscheuer N."/>
            <person name="Luecker S."/>
            <person name="Lage O.M."/>
            <person name="Pohl T."/>
            <person name="Merkel B.J."/>
            <person name="Hornburger P."/>
            <person name="Mueller R.-W."/>
            <person name="Bruemmer F."/>
            <person name="Labrenz M."/>
            <person name="Spormann A.M."/>
            <person name="Op den Camp H."/>
            <person name="Overmann J."/>
            <person name="Amann R."/>
            <person name="Jetten M.S.M."/>
            <person name="Mascher T."/>
            <person name="Medema M.H."/>
            <person name="Devos D.P."/>
            <person name="Kaster A.-K."/>
            <person name="Ovreas L."/>
            <person name="Rohde M."/>
            <person name="Galperin M.Y."/>
            <person name="Jogler C."/>
        </authorList>
    </citation>
    <scope>NUCLEOTIDE SEQUENCE [LARGE SCALE GENOMIC DNA]</scope>
    <source>
        <strain evidence="3 4">Poly30</strain>
    </source>
</reference>
<evidence type="ECO:0000313" key="4">
    <source>
        <dbReference type="Proteomes" id="UP000320390"/>
    </source>
</evidence>
<accession>A0A518EL46</accession>
<dbReference type="InterPro" id="IPR037523">
    <property type="entry name" value="VOC_core"/>
</dbReference>
<dbReference type="PROSITE" id="PS51819">
    <property type="entry name" value="VOC"/>
    <property type="match status" value="1"/>
</dbReference>
<dbReference type="Proteomes" id="UP000320390">
    <property type="component" value="Chromosome"/>
</dbReference>
<evidence type="ECO:0000256" key="1">
    <source>
        <dbReference type="SAM" id="SignalP"/>
    </source>
</evidence>
<dbReference type="InterPro" id="IPR029068">
    <property type="entry name" value="Glyas_Bleomycin-R_OHBP_Dase"/>
</dbReference>
<dbReference type="SUPFAM" id="SSF54593">
    <property type="entry name" value="Glyoxalase/Bleomycin resistance protein/Dihydroxybiphenyl dioxygenase"/>
    <property type="match status" value="1"/>
</dbReference>
<feature type="signal peptide" evidence="1">
    <location>
        <begin position="1"/>
        <end position="18"/>
    </location>
</feature>